<keyword evidence="2" id="KW-1185">Reference proteome</keyword>
<sequence>MRRSRVRASPGAQVLIGYTVSIGDMQMMLNSPDCVVCLLRLCPTTAIFVHHLSYSQTIQLTSCHHHFGVLVYCHISSTPTYILRVVKSSDLSIPPIHVDWR</sequence>
<dbReference type="AlphaFoldDB" id="A0A4Z2CVX8"/>
<evidence type="ECO:0000313" key="1">
    <source>
        <dbReference type="EMBL" id="TNN08304.1"/>
    </source>
</evidence>
<gene>
    <name evidence="1" type="ORF">EWB00_007180</name>
</gene>
<proteinExistence type="predicted"/>
<accession>A0A4Z2CVX8</accession>
<organism evidence="1 2">
    <name type="scientific">Schistosoma japonicum</name>
    <name type="common">Blood fluke</name>
    <dbReference type="NCBI Taxonomy" id="6182"/>
    <lineage>
        <taxon>Eukaryota</taxon>
        <taxon>Metazoa</taxon>
        <taxon>Spiralia</taxon>
        <taxon>Lophotrochozoa</taxon>
        <taxon>Platyhelminthes</taxon>
        <taxon>Trematoda</taxon>
        <taxon>Digenea</taxon>
        <taxon>Strigeidida</taxon>
        <taxon>Schistosomatoidea</taxon>
        <taxon>Schistosomatidae</taxon>
        <taxon>Schistosoma</taxon>
    </lineage>
</organism>
<reference evidence="1 2" key="1">
    <citation type="submission" date="2019-03" db="EMBL/GenBank/DDBJ databases">
        <title>An improved genome assembly of the fluke Schistosoma japonicum.</title>
        <authorList>
            <person name="Hu W."/>
            <person name="Luo F."/>
            <person name="Yin M."/>
            <person name="Mo X."/>
            <person name="Sun C."/>
            <person name="Wu Q."/>
            <person name="Zhu B."/>
            <person name="Xiang M."/>
            <person name="Wang J."/>
            <person name="Wang Y."/>
            <person name="Zhang T."/>
            <person name="Xu B."/>
            <person name="Zheng H."/>
            <person name="Feng Z."/>
        </authorList>
    </citation>
    <scope>NUCLEOTIDE SEQUENCE [LARGE SCALE GENOMIC DNA]</scope>
    <source>
        <strain evidence="1">HuSjv2</strain>
        <tissue evidence="1">Worms</tissue>
    </source>
</reference>
<dbReference type="EMBL" id="SKCS01000411">
    <property type="protein sequence ID" value="TNN08304.1"/>
    <property type="molecule type" value="Genomic_DNA"/>
</dbReference>
<protein>
    <submittedName>
        <fullName evidence="1">Uncharacterized protein</fullName>
    </submittedName>
</protein>
<evidence type="ECO:0000313" key="2">
    <source>
        <dbReference type="Proteomes" id="UP000311919"/>
    </source>
</evidence>
<name>A0A4Z2CVX8_SCHJA</name>
<dbReference type="Proteomes" id="UP000311919">
    <property type="component" value="Unassembled WGS sequence"/>
</dbReference>
<comment type="caution">
    <text evidence="1">The sequence shown here is derived from an EMBL/GenBank/DDBJ whole genome shotgun (WGS) entry which is preliminary data.</text>
</comment>